<keyword evidence="4 5" id="KW-0472">Membrane</keyword>
<dbReference type="EMBL" id="JBJKFK010000698">
    <property type="protein sequence ID" value="KAL3315648.1"/>
    <property type="molecule type" value="Genomic_DNA"/>
</dbReference>
<evidence type="ECO:0000313" key="7">
    <source>
        <dbReference type="EMBL" id="KAL3315648.1"/>
    </source>
</evidence>
<evidence type="ECO:0000256" key="2">
    <source>
        <dbReference type="ARBA" id="ARBA00022692"/>
    </source>
</evidence>
<gene>
    <name evidence="7" type="ORF">Ciccas_005721</name>
</gene>
<feature type="transmembrane region" description="Helical" evidence="5">
    <location>
        <begin position="20"/>
        <end position="42"/>
    </location>
</feature>
<reference evidence="7 8" key="1">
    <citation type="submission" date="2024-11" db="EMBL/GenBank/DDBJ databases">
        <title>Adaptive evolution of stress response genes in parasites aligns with host niche diversity.</title>
        <authorList>
            <person name="Hahn C."/>
            <person name="Resl P."/>
        </authorList>
    </citation>
    <scope>NUCLEOTIDE SEQUENCE [LARGE SCALE GENOMIC DNA]</scope>
    <source>
        <strain evidence="7">EGGRZ-B1_66</strain>
        <tissue evidence="7">Body</tissue>
    </source>
</reference>
<evidence type="ECO:0000256" key="4">
    <source>
        <dbReference type="ARBA" id="ARBA00023136"/>
    </source>
</evidence>
<keyword evidence="3 5" id="KW-1133">Transmembrane helix</keyword>
<evidence type="ECO:0000256" key="5">
    <source>
        <dbReference type="SAM" id="Phobius"/>
    </source>
</evidence>
<evidence type="ECO:0000256" key="3">
    <source>
        <dbReference type="ARBA" id="ARBA00022989"/>
    </source>
</evidence>
<comment type="caution">
    <text evidence="7">The sequence shown here is derived from an EMBL/GenBank/DDBJ whole genome shotgun (WGS) entry which is preliminary data.</text>
</comment>
<evidence type="ECO:0000313" key="8">
    <source>
        <dbReference type="Proteomes" id="UP001626550"/>
    </source>
</evidence>
<keyword evidence="8" id="KW-1185">Reference proteome</keyword>
<evidence type="ECO:0000259" key="6">
    <source>
        <dbReference type="Pfam" id="PF13882"/>
    </source>
</evidence>
<comment type="subcellular location">
    <subcellularLocation>
        <location evidence="1">Membrane</location>
        <topology evidence="1">Single-pass membrane protein</topology>
    </subcellularLocation>
</comment>
<protein>
    <recommendedName>
        <fullName evidence="6">Neurofascin/L1/NrCAM C-terminal domain-containing protein</fullName>
    </recommendedName>
</protein>
<dbReference type="AlphaFoldDB" id="A0ABD2Q846"/>
<sequence length="151" mass="17121">MTLIDWPCNDTIYSDSGELTWISAVVIAVLILLIAIVMIMWFCQRIGGEVYDVKKAEFICGNDPEKERLENKPLIPYCGLTNPSLLQGIDTMNKRSLEDAMESQDVDATTDSSVQYDDDIANHFDDQGSFIDAYKGPPKRLNLQRPFQQRL</sequence>
<feature type="domain" description="Neurofascin/L1/NrCAM C-terminal" evidence="6">
    <location>
        <begin position="51"/>
        <end position="136"/>
    </location>
</feature>
<proteinExistence type="predicted"/>
<keyword evidence="2 5" id="KW-0812">Transmembrane</keyword>
<name>A0ABD2Q846_9PLAT</name>
<organism evidence="7 8">
    <name type="scientific">Cichlidogyrus casuarinus</name>
    <dbReference type="NCBI Taxonomy" id="1844966"/>
    <lineage>
        <taxon>Eukaryota</taxon>
        <taxon>Metazoa</taxon>
        <taxon>Spiralia</taxon>
        <taxon>Lophotrochozoa</taxon>
        <taxon>Platyhelminthes</taxon>
        <taxon>Monogenea</taxon>
        <taxon>Monopisthocotylea</taxon>
        <taxon>Dactylogyridea</taxon>
        <taxon>Ancyrocephalidae</taxon>
        <taxon>Cichlidogyrus</taxon>
    </lineage>
</organism>
<evidence type="ECO:0000256" key="1">
    <source>
        <dbReference type="ARBA" id="ARBA00004167"/>
    </source>
</evidence>
<dbReference type="InterPro" id="IPR026966">
    <property type="entry name" value="Neurofascin/L1/NrCAM_C"/>
</dbReference>
<dbReference type="Pfam" id="PF13882">
    <property type="entry name" value="Bravo_FIGEY"/>
    <property type="match status" value="1"/>
</dbReference>
<accession>A0ABD2Q846</accession>
<dbReference type="Proteomes" id="UP001626550">
    <property type="component" value="Unassembled WGS sequence"/>
</dbReference>
<dbReference type="GO" id="GO:0016020">
    <property type="term" value="C:membrane"/>
    <property type="evidence" value="ECO:0007669"/>
    <property type="project" value="UniProtKB-SubCell"/>
</dbReference>